<evidence type="ECO:0000313" key="4">
    <source>
        <dbReference type="EMBL" id="KAK4113369.1"/>
    </source>
</evidence>
<comment type="caution">
    <text evidence="4">The sequence shown here is derived from an EMBL/GenBank/DDBJ whole genome shotgun (WGS) entry which is preliminary data.</text>
</comment>
<dbReference type="Pfam" id="PF00106">
    <property type="entry name" value="adh_short"/>
    <property type="match status" value="1"/>
</dbReference>
<dbReference type="InterPro" id="IPR036291">
    <property type="entry name" value="NAD(P)-bd_dom_sf"/>
</dbReference>
<evidence type="ECO:0000256" key="1">
    <source>
        <dbReference type="ARBA" id="ARBA00006484"/>
    </source>
</evidence>
<evidence type="ECO:0000256" key="3">
    <source>
        <dbReference type="ARBA" id="ARBA00023002"/>
    </source>
</evidence>
<dbReference type="Proteomes" id="UP001302812">
    <property type="component" value="Unassembled WGS sequence"/>
</dbReference>
<gene>
    <name evidence="4" type="ORF">N656DRAFT_797247</name>
</gene>
<evidence type="ECO:0000256" key="2">
    <source>
        <dbReference type="ARBA" id="ARBA00022857"/>
    </source>
</evidence>
<reference evidence="4" key="1">
    <citation type="journal article" date="2023" name="Mol. Phylogenet. Evol.">
        <title>Genome-scale phylogeny and comparative genomics of the fungal order Sordariales.</title>
        <authorList>
            <person name="Hensen N."/>
            <person name="Bonometti L."/>
            <person name="Westerberg I."/>
            <person name="Brannstrom I.O."/>
            <person name="Guillou S."/>
            <person name="Cros-Aarteil S."/>
            <person name="Calhoun S."/>
            <person name="Haridas S."/>
            <person name="Kuo A."/>
            <person name="Mondo S."/>
            <person name="Pangilinan J."/>
            <person name="Riley R."/>
            <person name="LaButti K."/>
            <person name="Andreopoulos B."/>
            <person name="Lipzen A."/>
            <person name="Chen C."/>
            <person name="Yan M."/>
            <person name="Daum C."/>
            <person name="Ng V."/>
            <person name="Clum A."/>
            <person name="Steindorff A."/>
            <person name="Ohm R.A."/>
            <person name="Martin F."/>
            <person name="Silar P."/>
            <person name="Natvig D.O."/>
            <person name="Lalanne C."/>
            <person name="Gautier V."/>
            <person name="Ament-Velasquez S.L."/>
            <person name="Kruys A."/>
            <person name="Hutchinson M.I."/>
            <person name="Powell A.J."/>
            <person name="Barry K."/>
            <person name="Miller A.N."/>
            <person name="Grigoriev I.V."/>
            <person name="Debuchy R."/>
            <person name="Gladieux P."/>
            <person name="Hiltunen Thoren M."/>
            <person name="Johannesson H."/>
        </authorList>
    </citation>
    <scope>NUCLEOTIDE SEQUENCE</scope>
    <source>
        <strain evidence="4">CBS 508.74</strain>
    </source>
</reference>
<sequence>MAQPKIPETPEGTTVAGKTIIITGGNAGLGFEAARQFLVLGASRMILACRSLARGQEAANKLRADPAIKTHNPAAKIDVFELDLDDYQSTLRFCHKVNNEVPELDILLNNAGLQMVHYEKSKSGHERTMQVNCYSHVLICLELLPLLQRTAAARKSPTRISFVGSSLQKTMAALNKTSIPNDTPIMDYFDNSANFSRFRHYADSKVLVHAYVTRLATLAPSDVVVNNLCPGIVETDLIRDIPAPLRVVLGFLRKAVARNAEEGARTLIYAAAVAGPETNGRFLDHNETTSGSPFLEGPKGEEFVNKLWKETVQDLASIDPELRKFA</sequence>
<keyword evidence="2" id="KW-0521">NADP</keyword>
<dbReference type="InterPro" id="IPR002347">
    <property type="entry name" value="SDR_fam"/>
</dbReference>
<organism evidence="4 5">
    <name type="scientific">Canariomyces notabilis</name>
    <dbReference type="NCBI Taxonomy" id="2074819"/>
    <lineage>
        <taxon>Eukaryota</taxon>
        <taxon>Fungi</taxon>
        <taxon>Dikarya</taxon>
        <taxon>Ascomycota</taxon>
        <taxon>Pezizomycotina</taxon>
        <taxon>Sordariomycetes</taxon>
        <taxon>Sordariomycetidae</taxon>
        <taxon>Sordariales</taxon>
        <taxon>Chaetomiaceae</taxon>
        <taxon>Canariomyces</taxon>
    </lineage>
</organism>
<dbReference type="AlphaFoldDB" id="A0AAN6TF72"/>
<dbReference type="GeneID" id="89941731"/>
<dbReference type="RefSeq" id="XP_064670939.1">
    <property type="nucleotide sequence ID" value="XM_064817606.1"/>
</dbReference>
<protein>
    <submittedName>
        <fullName evidence="4">NAD(P)-binding protein</fullName>
    </submittedName>
</protein>
<dbReference type="Gene3D" id="3.40.50.720">
    <property type="entry name" value="NAD(P)-binding Rossmann-like Domain"/>
    <property type="match status" value="1"/>
</dbReference>
<dbReference type="PRINTS" id="PR00081">
    <property type="entry name" value="GDHRDH"/>
</dbReference>
<accession>A0AAN6TF72</accession>
<dbReference type="PANTHER" id="PTHR24320">
    <property type="entry name" value="RETINOL DEHYDROGENASE"/>
    <property type="match status" value="1"/>
</dbReference>
<evidence type="ECO:0000313" key="5">
    <source>
        <dbReference type="Proteomes" id="UP001302812"/>
    </source>
</evidence>
<dbReference type="EMBL" id="MU853339">
    <property type="protein sequence ID" value="KAK4113369.1"/>
    <property type="molecule type" value="Genomic_DNA"/>
</dbReference>
<dbReference type="GO" id="GO:0016491">
    <property type="term" value="F:oxidoreductase activity"/>
    <property type="evidence" value="ECO:0007669"/>
    <property type="project" value="UniProtKB-KW"/>
</dbReference>
<keyword evidence="5" id="KW-1185">Reference proteome</keyword>
<keyword evidence="3" id="KW-0560">Oxidoreductase</keyword>
<dbReference type="SUPFAM" id="SSF51735">
    <property type="entry name" value="NAD(P)-binding Rossmann-fold domains"/>
    <property type="match status" value="1"/>
</dbReference>
<name>A0AAN6TF72_9PEZI</name>
<dbReference type="PANTHER" id="PTHR24320:SF252">
    <property type="entry name" value="DEHYDROGENASE_REDUCTASE FAMILY PROTEIN, PUTATIVE (AFU_ORTHOLOGUE AFUA_3G08550)-RELATED"/>
    <property type="match status" value="1"/>
</dbReference>
<reference evidence="4" key="2">
    <citation type="submission" date="2023-05" db="EMBL/GenBank/DDBJ databases">
        <authorList>
            <consortium name="Lawrence Berkeley National Laboratory"/>
            <person name="Steindorff A."/>
            <person name="Hensen N."/>
            <person name="Bonometti L."/>
            <person name="Westerberg I."/>
            <person name="Brannstrom I.O."/>
            <person name="Guillou S."/>
            <person name="Cros-Aarteil S."/>
            <person name="Calhoun S."/>
            <person name="Haridas S."/>
            <person name="Kuo A."/>
            <person name="Mondo S."/>
            <person name="Pangilinan J."/>
            <person name="Riley R."/>
            <person name="Labutti K."/>
            <person name="Andreopoulos B."/>
            <person name="Lipzen A."/>
            <person name="Chen C."/>
            <person name="Yanf M."/>
            <person name="Daum C."/>
            <person name="Ng V."/>
            <person name="Clum A."/>
            <person name="Ohm R."/>
            <person name="Martin F."/>
            <person name="Silar P."/>
            <person name="Natvig D."/>
            <person name="Lalanne C."/>
            <person name="Gautier V."/>
            <person name="Ament-Velasquez S.L."/>
            <person name="Kruys A."/>
            <person name="Hutchinson M.I."/>
            <person name="Powell A.J."/>
            <person name="Barry K."/>
            <person name="Miller A.N."/>
            <person name="Grigoriev I.V."/>
            <person name="Debuchy R."/>
            <person name="Gladieux P."/>
            <person name="Thoren M.H."/>
            <person name="Johannesson H."/>
        </authorList>
    </citation>
    <scope>NUCLEOTIDE SEQUENCE</scope>
    <source>
        <strain evidence="4">CBS 508.74</strain>
    </source>
</reference>
<comment type="similarity">
    <text evidence="1">Belongs to the short-chain dehydrogenases/reductases (SDR) family.</text>
</comment>
<proteinExistence type="inferred from homology"/>